<protein>
    <submittedName>
        <fullName evidence="3">VOC family protein</fullName>
    </submittedName>
</protein>
<dbReference type="Gene3D" id="3.10.180.10">
    <property type="entry name" value="2,3-Dihydroxybiphenyl 1,2-Dioxygenase, domain 1"/>
    <property type="match status" value="1"/>
</dbReference>
<dbReference type="EMBL" id="BAAAMR010000091">
    <property type="protein sequence ID" value="GAA2160378.1"/>
    <property type="molecule type" value="Genomic_DNA"/>
</dbReference>
<dbReference type="InterPro" id="IPR029068">
    <property type="entry name" value="Glyas_Bleomycin-R_OHBP_Dase"/>
</dbReference>
<evidence type="ECO:0000313" key="3">
    <source>
        <dbReference type="EMBL" id="GAA2160378.1"/>
    </source>
</evidence>
<evidence type="ECO:0000313" key="4">
    <source>
        <dbReference type="Proteomes" id="UP001501020"/>
    </source>
</evidence>
<dbReference type="SUPFAM" id="SSF54593">
    <property type="entry name" value="Glyoxalase/Bleomycin resistance protein/Dihydroxybiphenyl dioxygenase"/>
    <property type="match status" value="1"/>
</dbReference>
<keyword evidence="4" id="KW-1185">Reference proteome</keyword>
<reference evidence="3 4" key="1">
    <citation type="journal article" date="2019" name="Int. J. Syst. Evol. Microbiol.">
        <title>The Global Catalogue of Microorganisms (GCM) 10K type strain sequencing project: providing services to taxonomists for standard genome sequencing and annotation.</title>
        <authorList>
            <consortium name="The Broad Institute Genomics Platform"/>
            <consortium name="The Broad Institute Genome Sequencing Center for Infectious Disease"/>
            <person name="Wu L."/>
            <person name="Ma J."/>
        </authorList>
    </citation>
    <scope>NUCLEOTIDE SEQUENCE [LARGE SCALE GENOMIC DNA]</scope>
    <source>
        <strain evidence="3 4">JCM 13850</strain>
    </source>
</reference>
<sequence length="139" mass="15244">MASLLIVGGAVYGRGMDEYAVPILPSRDLAETLEFYGRLGFESRGAPPERYGYVIIGRGSVELHFWHDPEVDPLATASSCYVHVRDADALYRAWSDIGVPTDRETGSRLVPPTDTDYGLREFALVDRSGNLLRIGGPIS</sequence>
<keyword evidence="1" id="KW-0046">Antibiotic resistance</keyword>
<evidence type="ECO:0000256" key="1">
    <source>
        <dbReference type="ARBA" id="ARBA00023251"/>
    </source>
</evidence>
<feature type="domain" description="Glyoxalase/fosfomycin resistance/dioxygenase" evidence="2">
    <location>
        <begin position="24"/>
        <end position="133"/>
    </location>
</feature>
<proteinExistence type="predicted"/>
<dbReference type="Pfam" id="PF00903">
    <property type="entry name" value="Glyoxalase"/>
    <property type="match status" value="1"/>
</dbReference>
<name>A0ABN3ACR8_9ACTN</name>
<dbReference type="Proteomes" id="UP001501020">
    <property type="component" value="Unassembled WGS sequence"/>
</dbReference>
<accession>A0ABN3ACR8</accession>
<gene>
    <name evidence="3" type="ORF">GCM10009727_73450</name>
</gene>
<organism evidence="3 4">
    <name type="scientific">Actinomadura napierensis</name>
    <dbReference type="NCBI Taxonomy" id="267854"/>
    <lineage>
        <taxon>Bacteria</taxon>
        <taxon>Bacillati</taxon>
        <taxon>Actinomycetota</taxon>
        <taxon>Actinomycetes</taxon>
        <taxon>Streptosporangiales</taxon>
        <taxon>Thermomonosporaceae</taxon>
        <taxon>Actinomadura</taxon>
    </lineage>
</organism>
<comment type="caution">
    <text evidence="3">The sequence shown here is derived from an EMBL/GenBank/DDBJ whole genome shotgun (WGS) entry which is preliminary data.</text>
</comment>
<evidence type="ECO:0000259" key="2">
    <source>
        <dbReference type="Pfam" id="PF00903"/>
    </source>
</evidence>
<dbReference type="InterPro" id="IPR000335">
    <property type="entry name" value="Bleomycin-R"/>
</dbReference>
<dbReference type="InterPro" id="IPR004360">
    <property type="entry name" value="Glyas_Fos-R_dOase_dom"/>
</dbReference>
<dbReference type="CDD" id="cd08349">
    <property type="entry name" value="BLMA_like"/>
    <property type="match status" value="1"/>
</dbReference>